<feature type="region of interest" description="Disordered" evidence="1">
    <location>
        <begin position="59"/>
        <end position="85"/>
    </location>
</feature>
<feature type="region of interest" description="Disordered" evidence="1">
    <location>
        <begin position="149"/>
        <end position="172"/>
    </location>
</feature>
<feature type="domain" description="Tudor" evidence="3">
    <location>
        <begin position="246"/>
        <end position="307"/>
    </location>
</feature>
<dbReference type="InterPro" id="IPR002999">
    <property type="entry name" value="Tudor"/>
</dbReference>
<feature type="domain" description="Tudor" evidence="3">
    <location>
        <begin position="1"/>
        <end position="61"/>
    </location>
</feature>
<dbReference type="SMART" id="SM00298">
    <property type="entry name" value="CHROMO"/>
    <property type="match status" value="3"/>
</dbReference>
<proteinExistence type="predicted"/>
<evidence type="ECO:0000313" key="4">
    <source>
        <dbReference type="EMBL" id="CAE0839760.1"/>
    </source>
</evidence>
<dbReference type="EMBL" id="HBJB01000062">
    <property type="protein sequence ID" value="CAE0839763.1"/>
    <property type="molecule type" value="Transcribed_RNA"/>
</dbReference>
<feature type="compositionally biased region" description="Low complexity" evidence="1">
    <location>
        <begin position="74"/>
        <end position="83"/>
    </location>
</feature>
<dbReference type="InterPro" id="IPR016197">
    <property type="entry name" value="Chromo-like_dom_sf"/>
</dbReference>
<evidence type="ECO:0000259" key="2">
    <source>
        <dbReference type="SMART" id="SM00298"/>
    </source>
</evidence>
<name>A0A7S4GKL9_OXYMA</name>
<feature type="compositionally biased region" description="Basic and acidic residues" evidence="1">
    <location>
        <begin position="61"/>
        <end position="71"/>
    </location>
</feature>
<sequence>MSLPKGTELTAQFSDGNWYKAEVVATRKGAKPIKVHFSGYSEADDSWCTLDQLRSKLLNKGTDKSGKDAKAAPKKAAAPKAAAGQLPPVGTELTAQFTDGEWYKATVVAVSKSEKKAKKPVKVHFQGYDESEDTWVGIDGLRSKLLKKEDPAGKAKAKTKAQPKAKAGAAAPAGTVPVGTELTAQFTDGEWYKAQVTKVRKGPKPVRVHYLGYGDDEDQWVSLDQLRSKLLKGGAPAAAATAKGTATFSEGQKVKADYYGAYYDAVVLQVSTSPKRAKWPIQVEYTGYNEKAWLAADSIQSKSKPKSKAKAKKA</sequence>
<evidence type="ECO:0000259" key="3">
    <source>
        <dbReference type="SMART" id="SM00333"/>
    </source>
</evidence>
<feature type="domain" description="Tudor" evidence="3">
    <location>
        <begin position="174"/>
        <end position="234"/>
    </location>
</feature>
<feature type="domain" description="Chromo" evidence="2">
    <location>
        <begin position="101"/>
        <end position="158"/>
    </location>
</feature>
<accession>A0A7S4GKL9</accession>
<reference evidence="5" key="1">
    <citation type="submission" date="2021-01" db="EMBL/GenBank/DDBJ databases">
        <authorList>
            <person name="Corre E."/>
            <person name="Pelletier E."/>
            <person name="Niang G."/>
            <person name="Scheremetjew M."/>
            <person name="Finn R."/>
            <person name="Kale V."/>
            <person name="Holt S."/>
            <person name="Cochrane G."/>
            <person name="Meng A."/>
            <person name="Brown T."/>
            <person name="Cohen L."/>
        </authorList>
    </citation>
    <scope>NUCLEOTIDE SEQUENCE</scope>
    <source>
        <strain evidence="5">LB1974</strain>
    </source>
</reference>
<dbReference type="Gene3D" id="2.30.30.140">
    <property type="match status" value="4"/>
</dbReference>
<dbReference type="SMART" id="SM00333">
    <property type="entry name" value="TUDOR"/>
    <property type="match status" value="4"/>
</dbReference>
<organism evidence="5">
    <name type="scientific">Oxyrrhis marina</name>
    <name type="common">Dinoflagellate</name>
    <dbReference type="NCBI Taxonomy" id="2969"/>
    <lineage>
        <taxon>Eukaryota</taxon>
        <taxon>Sar</taxon>
        <taxon>Alveolata</taxon>
        <taxon>Dinophyceae</taxon>
        <taxon>Oxyrrhinales</taxon>
        <taxon>Oxyrrhinaceae</taxon>
        <taxon>Oxyrrhis</taxon>
    </lineage>
</organism>
<protein>
    <recommendedName>
        <fullName evidence="6">Tudor domain-containing protein</fullName>
    </recommendedName>
</protein>
<evidence type="ECO:0000313" key="5">
    <source>
        <dbReference type="EMBL" id="CAE0839763.1"/>
    </source>
</evidence>
<dbReference type="InterPro" id="IPR000953">
    <property type="entry name" value="Chromo/chromo_shadow_dom"/>
</dbReference>
<feature type="domain" description="Tudor" evidence="3">
    <location>
        <begin position="85"/>
        <end position="149"/>
    </location>
</feature>
<dbReference type="SUPFAM" id="SSF54160">
    <property type="entry name" value="Chromo domain-like"/>
    <property type="match status" value="3"/>
</dbReference>
<dbReference type="AlphaFoldDB" id="A0A7S4GKL9"/>
<feature type="domain" description="Chromo" evidence="2">
    <location>
        <begin position="190"/>
        <end position="239"/>
    </location>
</feature>
<feature type="domain" description="Chromo" evidence="2">
    <location>
        <begin position="18"/>
        <end position="65"/>
    </location>
</feature>
<evidence type="ECO:0000256" key="1">
    <source>
        <dbReference type="SAM" id="MobiDB-lite"/>
    </source>
</evidence>
<evidence type="ECO:0008006" key="6">
    <source>
        <dbReference type="Google" id="ProtNLM"/>
    </source>
</evidence>
<dbReference type="EMBL" id="HBJB01000061">
    <property type="protein sequence ID" value="CAE0839760.1"/>
    <property type="molecule type" value="Transcribed_RNA"/>
</dbReference>
<gene>
    <name evidence="4" type="ORF">OMAR00294_LOCUS55</name>
    <name evidence="5" type="ORF">OMAR00294_LOCUS56</name>
</gene>